<evidence type="ECO:0000313" key="2">
    <source>
        <dbReference type="EMBL" id="KAK6173489.1"/>
    </source>
</evidence>
<organism evidence="2 3">
    <name type="scientific">Patella caerulea</name>
    <name type="common">Rayed Mediterranean limpet</name>
    <dbReference type="NCBI Taxonomy" id="87958"/>
    <lineage>
        <taxon>Eukaryota</taxon>
        <taxon>Metazoa</taxon>
        <taxon>Spiralia</taxon>
        <taxon>Lophotrochozoa</taxon>
        <taxon>Mollusca</taxon>
        <taxon>Gastropoda</taxon>
        <taxon>Patellogastropoda</taxon>
        <taxon>Patelloidea</taxon>
        <taxon>Patellidae</taxon>
        <taxon>Patella</taxon>
    </lineage>
</organism>
<comment type="caution">
    <text evidence="2">The sequence shown here is derived from an EMBL/GenBank/DDBJ whole genome shotgun (WGS) entry which is preliminary data.</text>
</comment>
<evidence type="ECO:0000313" key="3">
    <source>
        <dbReference type="Proteomes" id="UP001347796"/>
    </source>
</evidence>
<dbReference type="Proteomes" id="UP001347796">
    <property type="component" value="Unassembled WGS sequence"/>
</dbReference>
<dbReference type="EMBL" id="JAZGQO010000011">
    <property type="protein sequence ID" value="KAK6173489.1"/>
    <property type="molecule type" value="Genomic_DNA"/>
</dbReference>
<sequence length="117" mass="12887">MEQDSSSEEEIDLDHDFAISPLTVLLSPLPPTPQTFNSADEDDWDDGFATNDVENLSDSETEENASKNIESLEAVRIEHPQDPASDTNSSTNIDTPGGNLDVEGTSTRDRSWQYNTI</sequence>
<accession>A0AAN8PD46</accession>
<reference evidence="2 3" key="1">
    <citation type="submission" date="2024-01" db="EMBL/GenBank/DDBJ databases">
        <title>The genome of the rayed Mediterranean limpet Patella caerulea (Linnaeus, 1758).</title>
        <authorList>
            <person name="Anh-Thu Weber A."/>
            <person name="Halstead-Nussloch G."/>
        </authorList>
    </citation>
    <scope>NUCLEOTIDE SEQUENCE [LARGE SCALE GENOMIC DNA]</scope>
    <source>
        <strain evidence="2">AATW-2023a</strain>
        <tissue evidence="2">Whole specimen</tissue>
    </source>
</reference>
<protein>
    <submittedName>
        <fullName evidence="2">Uncharacterized protein</fullName>
    </submittedName>
</protein>
<keyword evidence="3" id="KW-1185">Reference proteome</keyword>
<feature type="compositionally biased region" description="Polar residues" evidence="1">
    <location>
        <begin position="84"/>
        <end position="94"/>
    </location>
</feature>
<gene>
    <name evidence="2" type="ORF">SNE40_016930</name>
</gene>
<proteinExistence type="predicted"/>
<dbReference type="AlphaFoldDB" id="A0AAN8PD46"/>
<evidence type="ECO:0000256" key="1">
    <source>
        <dbReference type="SAM" id="MobiDB-lite"/>
    </source>
</evidence>
<feature type="region of interest" description="Disordered" evidence="1">
    <location>
        <begin position="25"/>
        <end position="117"/>
    </location>
</feature>
<name>A0AAN8PD46_PATCE</name>